<evidence type="ECO:0000313" key="16">
    <source>
        <dbReference type="EMBL" id="CAF0775169.1"/>
    </source>
</evidence>
<dbReference type="Proteomes" id="UP000663879">
    <property type="component" value="Unassembled WGS sequence"/>
</dbReference>
<dbReference type="GO" id="GO:0005524">
    <property type="term" value="F:ATP binding"/>
    <property type="evidence" value="ECO:0007669"/>
    <property type="project" value="UniProtKB-KW"/>
</dbReference>
<evidence type="ECO:0000256" key="11">
    <source>
        <dbReference type="ARBA" id="ARBA00023098"/>
    </source>
</evidence>
<comment type="catalytic activity">
    <reaction evidence="13">
        <text>(R)-mevalonate + ATP = (R)-5-phosphomevalonate + ADP + H(+)</text>
        <dbReference type="Rhea" id="RHEA:17065"/>
        <dbReference type="ChEBI" id="CHEBI:15378"/>
        <dbReference type="ChEBI" id="CHEBI:30616"/>
        <dbReference type="ChEBI" id="CHEBI:36464"/>
        <dbReference type="ChEBI" id="CHEBI:58146"/>
        <dbReference type="ChEBI" id="CHEBI:456216"/>
        <dbReference type="EC" id="2.7.1.36"/>
    </reaction>
</comment>
<evidence type="ECO:0000256" key="12">
    <source>
        <dbReference type="ARBA" id="ARBA00029438"/>
    </source>
</evidence>
<dbReference type="Gene3D" id="3.30.70.890">
    <property type="entry name" value="GHMP kinase, C-terminal domain"/>
    <property type="match status" value="1"/>
</dbReference>
<dbReference type="UniPathway" id="UPA00057">
    <property type="reaction ID" value="UER00098"/>
</dbReference>
<dbReference type="Gene3D" id="3.30.230.10">
    <property type="match status" value="1"/>
</dbReference>
<evidence type="ECO:0000259" key="14">
    <source>
        <dbReference type="Pfam" id="PF00288"/>
    </source>
</evidence>
<sequence length="356" mass="39771">MFKLLKISSPGKIILCGEHSVVYGKKALACSINLRTTLTASYSLNSKFSLKLNDLNKLIEFEKDEFMTLRSSCSKNDPDSILNFLEITETDKIYGSVIFFILSQNQLDWSKFCGLSVEVNSEIPLASGLGSSASYATCCSALFYIISNGSRNFSTQDLEIINKNAFFIEKIFHGKPSGLDNSVSTYGNFIVFEKGTITQKFNSATNLNVLITNSNIPKKTLEQVQKVRYLYEKHTKVVESLMNAIDILVEDFITHLKESKSEEKLKDLISINQGLLYSLQVSNYELNSIINLTQKFGFNSKITGAGGGGCCITLLDNNNNFENRINNLISSLIENNFTPFQTKLGCEGIRVEEFLE</sequence>
<dbReference type="InterPro" id="IPR006203">
    <property type="entry name" value="GHMP_knse_ATP-bd_CS"/>
</dbReference>
<feature type="domain" description="GHMP kinase N-terminal" evidence="14">
    <location>
        <begin position="108"/>
        <end position="187"/>
    </location>
</feature>
<feature type="domain" description="GHMP kinase C-terminal" evidence="15">
    <location>
        <begin position="260"/>
        <end position="326"/>
    </location>
</feature>
<name>A0A813QZ37_9BILA</name>
<gene>
    <name evidence="16" type="ORF">OXX778_LOCUS5165</name>
</gene>
<keyword evidence="7 13" id="KW-0547">Nucleotide-binding</keyword>
<evidence type="ECO:0000256" key="2">
    <source>
        <dbReference type="ARBA" id="ARBA00006495"/>
    </source>
</evidence>
<dbReference type="InterPro" id="IPR006204">
    <property type="entry name" value="GHMP_kinase_N_dom"/>
</dbReference>
<proteinExistence type="inferred from homology"/>
<keyword evidence="5 13" id="KW-0444">Lipid biosynthesis</keyword>
<keyword evidence="13" id="KW-1207">Sterol metabolism</keyword>
<keyword evidence="9 13" id="KW-0067">ATP-binding</keyword>
<evidence type="ECO:0000256" key="3">
    <source>
        <dbReference type="ARBA" id="ARBA00012103"/>
    </source>
</evidence>
<dbReference type="SUPFAM" id="SSF54211">
    <property type="entry name" value="Ribosomal protein S5 domain 2-like"/>
    <property type="match status" value="1"/>
</dbReference>
<comment type="subcellular location">
    <subcellularLocation>
        <location evidence="1 13">Cytoplasm</location>
    </subcellularLocation>
</comment>
<dbReference type="PRINTS" id="PR00959">
    <property type="entry name" value="MEVGALKINASE"/>
</dbReference>
<evidence type="ECO:0000256" key="5">
    <source>
        <dbReference type="ARBA" id="ARBA00022516"/>
    </source>
</evidence>
<dbReference type="SUPFAM" id="SSF55060">
    <property type="entry name" value="GHMP Kinase, C-terminal domain"/>
    <property type="match status" value="1"/>
</dbReference>
<evidence type="ECO:0000256" key="6">
    <source>
        <dbReference type="ARBA" id="ARBA00022679"/>
    </source>
</evidence>
<dbReference type="Pfam" id="PF00288">
    <property type="entry name" value="GHMP_kinases_N"/>
    <property type="match status" value="1"/>
</dbReference>
<evidence type="ECO:0000256" key="9">
    <source>
        <dbReference type="ARBA" id="ARBA00022840"/>
    </source>
</evidence>
<comment type="similarity">
    <text evidence="2 13">Belongs to the GHMP kinase family. Mevalonate kinase subfamily.</text>
</comment>
<accession>A0A813QZ37</accession>
<evidence type="ECO:0000313" key="17">
    <source>
        <dbReference type="Proteomes" id="UP000663879"/>
    </source>
</evidence>
<keyword evidence="13" id="KW-0752">Steroid biosynthesis</keyword>
<dbReference type="GO" id="GO:0016126">
    <property type="term" value="P:sterol biosynthetic process"/>
    <property type="evidence" value="ECO:0007669"/>
    <property type="project" value="UniProtKB-KW"/>
</dbReference>
<keyword evidence="4 13" id="KW-0963">Cytoplasm</keyword>
<comment type="pathway">
    <text evidence="12 13">Isoprenoid biosynthesis; isopentenyl diphosphate biosynthesis via mevalonate pathway; isopentenyl diphosphate from (R)-mevalonate: step 1/3.</text>
</comment>
<dbReference type="PANTHER" id="PTHR43290:SF2">
    <property type="entry name" value="MEVALONATE KINASE"/>
    <property type="match status" value="1"/>
</dbReference>
<evidence type="ECO:0000256" key="7">
    <source>
        <dbReference type="ARBA" id="ARBA00022741"/>
    </source>
</evidence>
<evidence type="ECO:0000256" key="13">
    <source>
        <dbReference type="RuleBase" id="RU363087"/>
    </source>
</evidence>
<dbReference type="PANTHER" id="PTHR43290">
    <property type="entry name" value="MEVALONATE KINASE"/>
    <property type="match status" value="1"/>
</dbReference>
<dbReference type="GO" id="GO:0005829">
    <property type="term" value="C:cytosol"/>
    <property type="evidence" value="ECO:0007669"/>
    <property type="project" value="TreeGrafter"/>
</dbReference>
<evidence type="ECO:0000256" key="10">
    <source>
        <dbReference type="ARBA" id="ARBA00022842"/>
    </source>
</evidence>
<dbReference type="AlphaFoldDB" id="A0A813QZ37"/>
<dbReference type="EMBL" id="CAJNOC010000547">
    <property type="protein sequence ID" value="CAF0775169.1"/>
    <property type="molecule type" value="Genomic_DNA"/>
</dbReference>
<evidence type="ECO:0000256" key="4">
    <source>
        <dbReference type="ARBA" id="ARBA00022490"/>
    </source>
</evidence>
<keyword evidence="10" id="KW-0460">Magnesium</keyword>
<dbReference type="OrthoDB" id="1652964at2759"/>
<dbReference type="InterPro" id="IPR013750">
    <property type="entry name" value="GHMP_kinase_C_dom"/>
</dbReference>
<dbReference type="InterPro" id="IPR020568">
    <property type="entry name" value="Ribosomal_Su5_D2-typ_SF"/>
</dbReference>
<keyword evidence="13" id="KW-0753">Steroid metabolism</keyword>
<dbReference type="EC" id="2.7.1.36" evidence="3 13"/>
<comment type="caution">
    <text evidence="16">The sequence shown here is derived from an EMBL/GenBank/DDBJ whole genome shotgun (WGS) entry which is preliminary data.</text>
</comment>
<organism evidence="16 17">
    <name type="scientific">Brachionus calyciflorus</name>
    <dbReference type="NCBI Taxonomy" id="104777"/>
    <lineage>
        <taxon>Eukaryota</taxon>
        <taxon>Metazoa</taxon>
        <taxon>Spiralia</taxon>
        <taxon>Gnathifera</taxon>
        <taxon>Rotifera</taxon>
        <taxon>Eurotatoria</taxon>
        <taxon>Monogononta</taxon>
        <taxon>Pseudotrocha</taxon>
        <taxon>Ploima</taxon>
        <taxon>Brachionidae</taxon>
        <taxon>Brachionus</taxon>
    </lineage>
</organism>
<evidence type="ECO:0000259" key="15">
    <source>
        <dbReference type="Pfam" id="PF08544"/>
    </source>
</evidence>
<keyword evidence="13" id="KW-0756">Sterol biosynthesis</keyword>
<keyword evidence="8 13" id="KW-0418">Kinase</keyword>
<dbReference type="PROSITE" id="PS00627">
    <property type="entry name" value="GHMP_KINASES_ATP"/>
    <property type="match status" value="1"/>
</dbReference>
<dbReference type="GO" id="GO:0019287">
    <property type="term" value="P:isopentenyl diphosphate biosynthetic process, mevalonate pathway"/>
    <property type="evidence" value="ECO:0007669"/>
    <property type="project" value="UniProtKB-UniPathway"/>
</dbReference>
<reference evidence="16" key="1">
    <citation type="submission" date="2021-02" db="EMBL/GenBank/DDBJ databases">
        <authorList>
            <person name="Nowell W R."/>
        </authorList>
    </citation>
    <scope>NUCLEOTIDE SEQUENCE</scope>
    <source>
        <strain evidence="16">Ploen Becks lab</strain>
    </source>
</reference>
<dbReference type="NCBIfam" id="TIGR00549">
    <property type="entry name" value="mevalon_kin"/>
    <property type="match status" value="1"/>
</dbReference>
<keyword evidence="17" id="KW-1185">Reference proteome</keyword>
<dbReference type="Pfam" id="PF08544">
    <property type="entry name" value="GHMP_kinases_C"/>
    <property type="match status" value="1"/>
</dbReference>
<keyword evidence="6 13" id="KW-0808">Transferase</keyword>
<protein>
    <recommendedName>
        <fullName evidence="3 13">Mevalonate kinase</fullName>
        <shortName evidence="13">MK</shortName>
        <ecNumber evidence="3 13">2.7.1.36</ecNumber>
    </recommendedName>
</protein>
<dbReference type="GO" id="GO:0004496">
    <property type="term" value="F:mevalonate kinase activity"/>
    <property type="evidence" value="ECO:0007669"/>
    <property type="project" value="UniProtKB-EC"/>
</dbReference>
<dbReference type="InterPro" id="IPR014721">
    <property type="entry name" value="Ribsml_uS5_D2-typ_fold_subgr"/>
</dbReference>
<evidence type="ECO:0000256" key="8">
    <source>
        <dbReference type="ARBA" id="ARBA00022777"/>
    </source>
</evidence>
<dbReference type="InterPro" id="IPR036554">
    <property type="entry name" value="GHMP_kinase_C_sf"/>
</dbReference>
<keyword evidence="11 13" id="KW-0443">Lipid metabolism</keyword>
<evidence type="ECO:0000256" key="1">
    <source>
        <dbReference type="ARBA" id="ARBA00004496"/>
    </source>
</evidence>
<dbReference type="InterPro" id="IPR006205">
    <property type="entry name" value="Mev_gal_kin"/>
</dbReference>